<evidence type="ECO:0000256" key="1">
    <source>
        <dbReference type="ARBA" id="ARBA00004651"/>
    </source>
</evidence>
<keyword evidence="3" id="KW-1003">Cell membrane</keyword>
<keyword evidence="5 10" id="KW-1133">Transmembrane helix</keyword>
<evidence type="ECO:0000259" key="11">
    <source>
        <dbReference type="Pfam" id="PF00999"/>
    </source>
</evidence>
<feature type="transmembrane region" description="Helical" evidence="10">
    <location>
        <begin position="185"/>
        <end position="207"/>
    </location>
</feature>
<evidence type="ECO:0000256" key="6">
    <source>
        <dbReference type="ARBA" id="ARBA00023053"/>
    </source>
</evidence>
<evidence type="ECO:0000256" key="10">
    <source>
        <dbReference type="RuleBase" id="RU366002"/>
    </source>
</evidence>
<keyword evidence="4 10" id="KW-0812">Transmembrane</keyword>
<dbReference type="AlphaFoldDB" id="A0A7H0GM68"/>
<keyword evidence="8 10" id="KW-0472">Membrane</keyword>
<evidence type="ECO:0000256" key="7">
    <source>
        <dbReference type="ARBA" id="ARBA00023065"/>
    </source>
</evidence>
<evidence type="ECO:0000256" key="4">
    <source>
        <dbReference type="ARBA" id="ARBA00022692"/>
    </source>
</evidence>
<keyword evidence="13" id="KW-1185">Reference proteome</keyword>
<keyword evidence="2 10" id="KW-0813">Transport</keyword>
<comment type="similarity">
    <text evidence="10">Belongs to the monovalent cation:proton antiporter 1 (CPA1) transporter (TC 2.A.36) family.</text>
</comment>
<protein>
    <submittedName>
        <fullName evidence="12">Na+/H+ antiporter</fullName>
    </submittedName>
</protein>
<name>A0A7H0GM68_9BURK</name>
<dbReference type="PANTHER" id="PTHR10110">
    <property type="entry name" value="SODIUM/HYDROGEN EXCHANGER"/>
    <property type="match status" value="1"/>
</dbReference>
<keyword evidence="9 10" id="KW-0739">Sodium transport</keyword>
<feature type="transmembrane region" description="Helical" evidence="10">
    <location>
        <begin position="266"/>
        <end position="288"/>
    </location>
</feature>
<feature type="transmembrane region" description="Helical" evidence="10">
    <location>
        <begin position="86"/>
        <end position="106"/>
    </location>
</feature>
<feature type="domain" description="Cation/H+ exchanger transmembrane" evidence="11">
    <location>
        <begin position="17"/>
        <end position="405"/>
    </location>
</feature>
<dbReference type="Proteomes" id="UP000516028">
    <property type="component" value="Chromosome"/>
</dbReference>
<feature type="transmembrane region" description="Helical" evidence="10">
    <location>
        <begin position="31"/>
        <end position="51"/>
    </location>
</feature>
<dbReference type="Gene3D" id="6.10.140.1330">
    <property type="match status" value="1"/>
</dbReference>
<keyword evidence="6 10" id="KW-0915">Sodium</keyword>
<keyword evidence="10" id="KW-0997">Cell inner membrane</keyword>
<feature type="transmembrane region" description="Helical" evidence="10">
    <location>
        <begin position="57"/>
        <end position="74"/>
    </location>
</feature>
<dbReference type="GO" id="GO:0015386">
    <property type="term" value="F:potassium:proton antiporter activity"/>
    <property type="evidence" value="ECO:0007669"/>
    <property type="project" value="TreeGrafter"/>
</dbReference>
<dbReference type="NCBIfam" id="TIGR00831">
    <property type="entry name" value="a_cpa1"/>
    <property type="match status" value="1"/>
</dbReference>
<proteinExistence type="inferred from homology"/>
<dbReference type="EMBL" id="CP060783">
    <property type="protein sequence ID" value="QNP49384.1"/>
    <property type="molecule type" value="Genomic_DNA"/>
</dbReference>
<feature type="transmembrane region" description="Helical" evidence="10">
    <location>
        <begin position="379"/>
        <end position="403"/>
    </location>
</feature>
<feature type="transmembrane region" description="Helical" evidence="10">
    <location>
        <begin position="308"/>
        <end position="333"/>
    </location>
</feature>
<dbReference type="Pfam" id="PF00999">
    <property type="entry name" value="Na_H_Exchanger"/>
    <property type="match status" value="1"/>
</dbReference>
<feature type="transmembrane region" description="Helical" evidence="10">
    <location>
        <begin position="236"/>
        <end position="254"/>
    </location>
</feature>
<organism evidence="12 13">
    <name type="scientific">Diaphorobacter aerolatus</name>
    <dbReference type="NCBI Taxonomy" id="1288495"/>
    <lineage>
        <taxon>Bacteria</taxon>
        <taxon>Pseudomonadati</taxon>
        <taxon>Pseudomonadota</taxon>
        <taxon>Betaproteobacteria</taxon>
        <taxon>Burkholderiales</taxon>
        <taxon>Comamonadaceae</taxon>
        <taxon>Diaphorobacter</taxon>
    </lineage>
</organism>
<evidence type="ECO:0000256" key="8">
    <source>
        <dbReference type="ARBA" id="ARBA00023136"/>
    </source>
</evidence>
<dbReference type="GO" id="GO:0098719">
    <property type="term" value="P:sodium ion import across plasma membrane"/>
    <property type="evidence" value="ECO:0007669"/>
    <property type="project" value="TreeGrafter"/>
</dbReference>
<evidence type="ECO:0000256" key="9">
    <source>
        <dbReference type="ARBA" id="ARBA00023201"/>
    </source>
</evidence>
<sequence length="527" mass="57005">MHATQLFELMIVTLPVIIALHFFANRLGLPPAVALLVGGVLMAFVPGLPAFSPDPELMLVVFLPPLLIDGAWSISGRYLRRHMIGIASLAIGAVVFTTLAVAWIAHLLFPSLPWAACAVLGAIVSPPDAVSARAVLERVTLPRRLTMLLEGESLFNDASGLVLFRFAIAASATGAFSTVDAVQTFAMLAIGGAAIGCLVGFVWVFIARRLRDEYLIIVSTLLVPWAAYLLGEHFGFSGVIATVVAGLICGSYQNKIFNAATRMRGNSFWTVAIFLLEAAVFILIGLSLRGVVERVGGFGVVIEQMGGPVLIILVTLLLARYVWIFLSDLVIVLLRRLGLKRYAPLGVRGGVVLGWAGVRGVVTLALALSLPQEFPGRDFILVAAFAVILGTVLIQGTTLGTLIRWMGIRPPESDRTRLSLSEAEAILMQTQLAYVQSVAYDRDGQLVHPMLLEQYTKKAAAYERFVGQEDTMQPRVEAHFDVVLQAIAASRTELIRLHRVGDIDEHTLGALQKNLDLEELNAIAVRA</sequence>
<dbReference type="RefSeq" id="WP_187724974.1">
    <property type="nucleotide sequence ID" value="NZ_CP060783.1"/>
</dbReference>
<keyword evidence="7 10" id="KW-0406">Ion transport</keyword>
<gene>
    <name evidence="12" type="ORF">H9K75_04885</name>
</gene>
<feature type="transmembrane region" description="Helical" evidence="10">
    <location>
        <begin position="6"/>
        <end position="24"/>
    </location>
</feature>
<dbReference type="GO" id="GO:0005886">
    <property type="term" value="C:plasma membrane"/>
    <property type="evidence" value="ECO:0007669"/>
    <property type="project" value="UniProtKB-SubCell"/>
</dbReference>
<evidence type="ECO:0000256" key="2">
    <source>
        <dbReference type="ARBA" id="ARBA00022448"/>
    </source>
</evidence>
<comment type="subcellular location">
    <subcellularLocation>
        <location evidence="10">Cell inner membrane</location>
        <topology evidence="10">Multi-pass membrane protein</topology>
    </subcellularLocation>
    <subcellularLocation>
        <location evidence="1">Cell membrane</location>
        <topology evidence="1">Multi-pass membrane protein</topology>
    </subcellularLocation>
</comment>
<feature type="transmembrane region" description="Helical" evidence="10">
    <location>
        <begin position="214"/>
        <end position="230"/>
    </location>
</feature>
<dbReference type="GO" id="GO:0051453">
    <property type="term" value="P:regulation of intracellular pH"/>
    <property type="evidence" value="ECO:0007669"/>
    <property type="project" value="TreeGrafter"/>
</dbReference>
<comment type="function">
    <text evidence="10">Na(+)/H(+) antiporter that extrudes sodium in exchange for external protons.</text>
</comment>
<evidence type="ECO:0000313" key="13">
    <source>
        <dbReference type="Proteomes" id="UP000516028"/>
    </source>
</evidence>
<evidence type="ECO:0000256" key="5">
    <source>
        <dbReference type="ARBA" id="ARBA00022989"/>
    </source>
</evidence>
<dbReference type="KEGG" id="daer:H9K75_04885"/>
<evidence type="ECO:0000313" key="12">
    <source>
        <dbReference type="EMBL" id="QNP49384.1"/>
    </source>
</evidence>
<dbReference type="PANTHER" id="PTHR10110:SF86">
    <property type="entry name" value="SODIUM_HYDROGEN EXCHANGER 7"/>
    <property type="match status" value="1"/>
</dbReference>
<accession>A0A7H0GM68</accession>
<dbReference type="InterPro" id="IPR006153">
    <property type="entry name" value="Cation/H_exchanger_TM"/>
</dbReference>
<feature type="transmembrane region" description="Helical" evidence="10">
    <location>
        <begin position="345"/>
        <end position="367"/>
    </location>
</feature>
<dbReference type="GO" id="GO:0015385">
    <property type="term" value="F:sodium:proton antiporter activity"/>
    <property type="evidence" value="ECO:0007669"/>
    <property type="project" value="InterPro"/>
</dbReference>
<dbReference type="InterPro" id="IPR004705">
    <property type="entry name" value="Cation/H_exchanger_CPA1_bac"/>
</dbReference>
<reference evidence="12 13" key="1">
    <citation type="submission" date="2020-08" db="EMBL/GenBank/DDBJ databases">
        <title>Genome sequence of Diaphorobacter aerolatus KACC 16536T.</title>
        <authorList>
            <person name="Hyun D.-W."/>
            <person name="Bae J.-W."/>
        </authorList>
    </citation>
    <scope>NUCLEOTIDE SEQUENCE [LARGE SCALE GENOMIC DNA]</scope>
    <source>
        <strain evidence="12 13">KACC 16536</strain>
    </source>
</reference>
<dbReference type="InterPro" id="IPR018422">
    <property type="entry name" value="Cation/H_exchanger_CPA1"/>
</dbReference>
<keyword evidence="10" id="KW-0050">Antiport</keyword>
<evidence type="ECO:0000256" key="3">
    <source>
        <dbReference type="ARBA" id="ARBA00022475"/>
    </source>
</evidence>